<evidence type="ECO:0000256" key="3">
    <source>
        <dbReference type="ARBA" id="ARBA00023002"/>
    </source>
</evidence>
<comment type="function">
    <text evidence="5">Converts proline to delta-1-pyrroline-5-carboxylate.</text>
</comment>
<proteinExistence type="inferred from homology"/>
<dbReference type="GO" id="GO:0004657">
    <property type="term" value="F:proline dehydrogenase activity"/>
    <property type="evidence" value="ECO:0007669"/>
    <property type="project" value="UniProtKB-EC"/>
</dbReference>
<dbReference type="GO" id="GO:0010133">
    <property type="term" value="P:L-proline catabolic process to L-glutamate"/>
    <property type="evidence" value="ECO:0007669"/>
    <property type="project" value="TreeGrafter"/>
</dbReference>
<dbReference type="Gene3D" id="3.20.20.220">
    <property type="match status" value="1"/>
</dbReference>
<keyword evidence="5" id="KW-0285">Flavoprotein</keyword>
<evidence type="ECO:0000259" key="7">
    <source>
        <dbReference type="Pfam" id="PF01619"/>
    </source>
</evidence>
<feature type="domain" description="Proline dehydrogenase" evidence="7">
    <location>
        <begin position="230"/>
        <end position="577"/>
    </location>
</feature>
<keyword evidence="5" id="KW-0274">FAD</keyword>
<dbReference type="Pfam" id="PF01619">
    <property type="entry name" value="Pro_dh"/>
    <property type="match status" value="1"/>
</dbReference>
<name>A0A8H4BM29_MUCCL</name>
<keyword evidence="3 5" id="KW-0560">Oxidoreductase</keyword>
<reference evidence="8 9" key="1">
    <citation type="submission" date="2019-09" db="EMBL/GenBank/DDBJ databases">
        <authorList>
            <consortium name="DOE Joint Genome Institute"/>
            <person name="Mondo S.J."/>
            <person name="Navarro-Mendoza M.I."/>
            <person name="Perez-Arques C."/>
            <person name="Panchal S."/>
            <person name="Nicolas F.E."/>
            <person name="Ganguly P."/>
            <person name="Pangilinan J."/>
            <person name="Grigoriev I."/>
            <person name="Heitman J."/>
            <person name="Sanya K."/>
            <person name="Garre V."/>
        </authorList>
    </citation>
    <scope>NUCLEOTIDE SEQUENCE [LARGE SCALE GENOMIC DNA]</scope>
    <source>
        <strain evidence="8 9">MU402</strain>
    </source>
</reference>
<dbReference type="Proteomes" id="UP000469890">
    <property type="component" value="Unassembled WGS sequence"/>
</dbReference>
<dbReference type="PANTHER" id="PTHR13914:SF0">
    <property type="entry name" value="PROLINE DEHYDROGENASE 1, MITOCHONDRIAL"/>
    <property type="match status" value="1"/>
</dbReference>
<feature type="region of interest" description="Disordered" evidence="6">
    <location>
        <begin position="598"/>
        <end position="618"/>
    </location>
</feature>
<evidence type="ECO:0000256" key="1">
    <source>
        <dbReference type="ARBA" id="ARBA00005869"/>
    </source>
</evidence>
<protein>
    <recommendedName>
        <fullName evidence="2 5">Proline dehydrogenase</fullName>
        <ecNumber evidence="2 5">1.5.5.2</ecNumber>
    </recommendedName>
</protein>
<sequence>MHRIVSRTAIASPLIRRTQLLNRAKLPHLPIRSFATQQQQQHVTRLPFKTITASVLLTSTFYMYTQSVAQAEAQMKAATPASTIDELHDKENRIAVHSKSTEELAMALFVYRLCALPWLVDAAPHLIAISEKFGLQAPVYWFVKQTFFRHFCGGETPEECISSMDKLAQSGINCILDLSVEADLHLDANAPAPTEGGKYHRDEQQADVIAKMIKTCMTTAAGGVKDNAMVAIKVTAFSPPELLLRLNQVIAALDQSFLDNQANGLIDAQGVRQVMNRVLPAPISEDQAMQRESLVAHLEKNKASLDVIEFRKLFNLQGPARDVWWKTDSQDAKAVLLTSEDLEAYDRMIARLEDACSLARDLKVGVMVDAEQSYFQDAIDHVAVNLQRKFNANKNQQPTIFNTYQMYTKSARGRLELDVALSERENFTFAAKLVRGAYMVSERKRAEEMGYSSPICDTLEDTHASYNGGVKFLLNKIKQHQDATGESVTNTTSPIVFMVASHNRDSVILTIEEMEKNNVHAQSGVVQFGQLFGMQDQLSYTLGRNGYAIYKYLPYGMIDEVIPYLLRRAQENSSVLGGVAVERQLMWEEVKDRITGKATKPAVSSSPDVTITTTTTSV</sequence>
<gene>
    <name evidence="8" type="ORF">FB192DRAFT_1359845</name>
</gene>
<organism evidence="8 9">
    <name type="scientific">Mucor circinelloides f. lusitanicus</name>
    <name type="common">Mucor racemosus var. lusitanicus</name>
    <dbReference type="NCBI Taxonomy" id="29924"/>
    <lineage>
        <taxon>Eukaryota</taxon>
        <taxon>Fungi</taxon>
        <taxon>Fungi incertae sedis</taxon>
        <taxon>Mucoromycota</taxon>
        <taxon>Mucoromycotina</taxon>
        <taxon>Mucoromycetes</taxon>
        <taxon>Mucorales</taxon>
        <taxon>Mucorineae</taxon>
        <taxon>Mucoraceae</taxon>
        <taxon>Mucor</taxon>
    </lineage>
</organism>
<evidence type="ECO:0000313" key="8">
    <source>
        <dbReference type="EMBL" id="KAF1804852.1"/>
    </source>
</evidence>
<comment type="caution">
    <text evidence="8">The sequence shown here is derived from an EMBL/GenBank/DDBJ whole genome shotgun (WGS) entry which is preliminary data.</text>
</comment>
<comment type="similarity">
    <text evidence="1 5">Belongs to the proline oxidase family.</text>
</comment>
<comment type="catalytic activity">
    <reaction evidence="5">
        <text>L-proline + a quinone = (S)-1-pyrroline-5-carboxylate + a quinol + H(+)</text>
        <dbReference type="Rhea" id="RHEA:23784"/>
        <dbReference type="ChEBI" id="CHEBI:15378"/>
        <dbReference type="ChEBI" id="CHEBI:17388"/>
        <dbReference type="ChEBI" id="CHEBI:24646"/>
        <dbReference type="ChEBI" id="CHEBI:60039"/>
        <dbReference type="ChEBI" id="CHEBI:132124"/>
        <dbReference type="EC" id="1.5.5.2"/>
    </reaction>
</comment>
<evidence type="ECO:0000256" key="5">
    <source>
        <dbReference type="RuleBase" id="RU364054"/>
    </source>
</evidence>
<dbReference type="EMBL" id="JAAECE010000002">
    <property type="protein sequence ID" value="KAF1804852.1"/>
    <property type="molecule type" value="Genomic_DNA"/>
</dbReference>
<feature type="compositionally biased region" description="Low complexity" evidence="6">
    <location>
        <begin position="603"/>
        <end position="618"/>
    </location>
</feature>
<comment type="cofactor">
    <cofactor evidence="5">
        <name>FAD</name>
        <dbReference type="ChEBI" id="CHEBI:57692"/>
    </cofactor>
</comment>
<evidence type="ECO:0000313" key="9">
    <source>
        <dbReference type="Proteomes" id="UP000469890"/>
    </source>
</evidence>
<evidence type="ECO:0000256" key="2">
    <source>
        <dbReference type="ARBA" id="ARBA00012695"/>
    </source>
</evidence>
<dbReference type="AlphaFoldDB" id="A0A8H4BM29"/>
<dbReference type="GO" id="GO:0005739">
    <property type="term" value="C:mitochondrion"/>
    <property type="evidence" value="ECO:0007669"/>
    <property type="project" value="TreeGrafter"/>
</dbReference>
<dbReference type="SUPFAM" id="SSF51730">
    <property type="entry name" value="FAD-linked oxidoreductase"/>
    <property type="match status" value="1"/>
</dbReference>
<evidence type="ECO:0000256" key="6">
    <source>
        <dbReference type="SAM" id="MobiDB-lite"/>
    </source>
</evidence>
<evidence type="ECO:0000256" key="4">
    <source>
        <dbReference type="ARBA" id="ARBA00023062"/>
    </source>
</evidence>
<accession>A0A8H4BM29</accession>
<dbReference type="InterPro" id="IPR029041">
    <property type="entry name" value="FAD-linked_oxidoreductase-like"/>
</dbReference>
<dbReference type="EC" id="1.5.5.2" evidence="2 5"/>
<dbReference type="PANTHER" id="PTHR13914">
    <property type="entry name" value="PROLINE OXIDASE"/>
    <property type="match status" value="1"/>
</dbReference>
<dbReference type="GO" id="GO:0071949">
    <property type="term" value="F:FAD binding"/>
    <property type="evidence" value="ECO:0007669"/>
    <property type="project" value="TreeGrafter"/>
</dbReference>
<keyword evidence="4 5" id="KW-0642">Proline metabolism</keyword>
<dbReference type="InterPro" id="IPR002872">
    <property type="entry name" value="Proline_DH_dom"/>
</dbReference>
<dbReference type="InterPro" id="IPR015659">
    <property type="entry name" value="Proline_oxidase"/>
</dbReference>